<proteinExistence type="inferred from homology"/>
<dbReference type="InterPro" id="IPR010308">
    <property type="entry name" value="TRP_C"/>
</dbReference>
<dbReference type="PANTHER" id="PTHR31145">
    <property type="entry name" value="INTEGRAL MEMBRANE PROTEIN (AFU_ORTHOLOGUE AFUA_7G01610)"/>
    <property type="match status" value="1"/>
</dbReference>
<dbReference type="PANTHER" id="PTHR31145:SF2">
    <property type="entry name" value="FLAVIN CARRIER PROTEIN 2"/>
    <property type="match status" value="1"/>
</dbReference>
<keyword evidence="5 8" id="KW-1133">Transmembrane helix</keyword>
<sequence>MHLTPLLSFLVALLSFSRLAAGLKLIESKSLTPCTNTATQNNADFTASEFNIAFTPENRTLRVNFHGVSSIKGFVNARIELFAYGYPALDQRFDPCKSGLDLQGLCPMTAGPIDLMTDFVDVSDEVINKVPGIAYNVPDIDAKFRAYIYAADTGSTIACFEGQLSNAKTVYHRTVGWIVAVIAGIGLIASAITSGLGHSNTAAHVAANALSLFSFLQAQAMIGLTSVTLPPVVQAWTQNFQWSMGIIHVTFIQNICTWYQRATGGTPTDVLNSPSTTSIQIKKRSLEYMRNVVFTYPNGLTKRVNNEPTVGETINNIVLRGIERVAYRAKMETTNVFMTGLLFFVIFVTFVVLLVTAFKGFCEIAAKKGWMKSDKFQDFRNGWKISMFIGLAQKAPYVQAISLLIIELAVLVGVSILRPWMDKKTNIFNISIAAVNFFNVILLLFFSEIFKLPGLVVGVMGVAFFVINAVFALILLILVLIASGYAILSKNPDTRYQPMRDDRGSFIKSHTQLTTELDALGATARGEGKFNEFEDDSTSLSGQSNTRTPIDTHSANDPHRPGPGQGYQNRPVHSPVDPSIPLFPSSASTHSGQSQRTNMPPGYQHPAFQDSASTHSSPYRHNPSPAPGGYNASPYPRTGSANPHAARSQNNASPWQRGAGYD</sequence>
<reference evidence="12" key="1">
    <citation type="journal article" date="2012" name="MBio">
        <title>Comparative genome analysis of Trichophyton rubrum and related dermatophytes reveals candidate genes involved in infection.</title>
        <authorList>
            <person name="Martinez D.A."/>
            <person name="Oliver B.G."/>
            <person name="Graeser Y."/>
            <person name="Goldberg J.M."/>
            <person name="Li W."/>
            <person name="Martinez-Rossi N.M."/>
            <person name="Monod M."/>
            <person name="Shelest E."/>
            <person name="Barton R.C."/>
            <person name="Birch E."/>
            <person name="Brakhage A.A."/>
            <person name="Chen Z."/>
            <person name="Gurr S.J."/>
            <person name="Heiman D."/>
            <person name="Heitman J."/>
            <person name="Kosti I."/>
            <person name="Rossi A."/>
            <person name="Saif S."/>
            <person name="Samalova M."/>
            <person name="Saunders C.W."/>
            <person name="Shea T."/>
            <person name="Summerbell R.C."/>
            <person name="Xu J."/>
            <person name="Young S."/>
            <person name="Zeng Q."/>
            <person name="Birren B.W."/>
            <person name="Cuomo C.A."/>
            <person name="White T.C."/>
        </authorList>
    </citation>
    <scope>NUCLEOTIDE SEQUENCE [LARGE SCALE GENOMIC DNA]</scope>
    <source>
        <strain evidence="12">CBS 112818</strain>
    </source>
</reference>
<keyword evidence="6 8" id="KW-0472">Membrane</keyword>
<dbReference type="GO" id="GO:0055085">
    <property type="term" value="P:transmembrane transport"/>
    <property type="evidence" value="ECO:0007669"/>
    <property type="project" value="TreeGrafter"/>
</dbReference>
<organism evidence="11 12">
    <name type="scientific">Trichophyton tonsurans (strain CBS 112818)</name>
    <name type="common">Scalp ringworm fungus</name>
    <dbReference type="NCBI Taxonomy" id="647933"/>
    <lineage>
        <taxon>Eukaryota</taxon>
        <taxon>Fungi</taxon>
        <taxon>Dikarya</taxon>
        <taxon>Ascomycota</taxon>
        <taxon>Pezizomycotina</taxon>
        <taxon>Eurotiomycetes</taxon>
        <taxon>Eurotiomycetidae</taxon>
        <taxon>Onygenales</taxon>
        <taxon>Arthrodermataceae</taxon>
        <taxon>Trichophyton</taxon>
    </lineage>
</organism>
<evidence type="ECO:0000256" key="8">
    <source>
        <dbReference type="SAM" id="Phobius"/>
    </source>
</evidence>
<feature type="transmembrane region" description="Helical" evidence="8">
    <location>
        <begin position="429"/>
        <end position="450"/>
    </location>
</feature>
<evidence type="ECO:0000256" key="9">
    <source>
        <dbReference type="SAM" id="SignalP"/>
    </source>
</evidence>
<dbReference type="AlphaFoldDB" id="F2RU25"/>
<feature type="transmembrane region" description="Helical" evidence="8">
    <location>
        <begin position="336"/>
        <end position="358"/>
    </location>
</feature>
<feature type="compositionally biased region" description="Polar residues" evidence="7">
    <location>
        <begin position="538"/>
        <end position="553"/>
    </location>
</feature>
<evidence type="ECO:0000313" key="12">
    <source>
        <dbReference type="Proteomes" id="UP000009172"/>
    </source>
</evidence>
<evidence type="ECO:0000313" key="11">
    <source>
        <dbReference type="EMBL" id="EGD94824.1"/>
    </source>
</evidence>
<evidence type="ECO:0000256" key="4">
    <source>
        <dbReference type="ARBA" id="ARBA00022729"/>
    </source>
</evidence>
<feature type="chain" id="PRO_5003289506" description="ML-like domain-containing protein" evidence="9">
    <location>
        <begin position="23"/>
        <end position="662"/>
    </location>
</feature>
<dbReference type="InterPro" id="IPR032800">
    <property type="entry name" value="TRP_N"/>
</dbReference>
<protein>
    <recommendedName>
        <fullName evidence="10">ML-like domain-containing protein</fullName>
    </recommendedName>
</protein>
<evidence type="ECO:0000256" key="2">
    <source>
        <dbReference type="ARBA" id="ARBA00010642"/>
    </source>
</evidence>
<feature type="compositionally biased region" description="Polar residues" evidence="7">
    <location>
        <begin position="585"/>
        <end position="598"/>
    </location>
</feature>
<dbReference type="HOGENOM" id="CLU_010226_1_0_1"/>
<feature type="transmembrane region" description="Helical" evidence="8">
    <location>
        <begin position="397"/>
        <end position="417"/>
    </location>
</feature>
<evidence type="ECO:0000256" key="1">
    <source>
        <dbReference type="ARBA" id="ARBA00004141"/>
    </source>
</evidence>
<feature type="transmembrane region" description="Helical" evidence="8">
    <location>
        <begin position="175"/>
        <end position="196"/>
    </location>
</feature>
<dbReference type="SMART" id="SM01320">
    <property type="entry name" value="TRP_N"/>
    <property type="match status" value="1"/>
</dbReference>
<evidence type="ECO:0000256" key="6">
    <source>
        <dbReference type="ARBA" id="ARBA00023136"/>
    </source>
</evidence>
<comment type="similarity">
    <text evidence="2">Belongs to the transient receptor potential (TRP) ion channel family.</text>
</comment>
<dbReference type="GO" id="GO:0009272">
    <property type="term" value="P:fungal-type cell wall biogenesis"/>
    <property type="evidence" value="ECO:0007669"/>
    <property type="project" value="TreeGrafter"/>
</dbReference>
<dbReference type="GO" id="GO:0016020">
    <property type="term" value="C:membrane"/>
    <property type="evidence" value="ECO:0007669"/>
    <property type="project" value="UniProtKB-SubCell"/>
</dbReference>
<keyword evidence="12" id="KW-1185">Reference proteome</keyword>
<feature type="transmembrane region" description="Helical" evidence="8">
    <location>
        <begin position="462"/>
        <end position="488"/>
    </location>
</feature>
<gene>
    <name evidence="11" type="ORF">TESG_02326</name>
</gene>
<feature type="signal peptide" evidence="9">
    <location>
        <begin position="1"/>
        <end position="22"/>
    </location>
</feature>
<dbReference type="EMBL" id="GG698484">
    <property type="protein sequence ID" value="EGD94824.1"/>
    <property type="molecule type" value="Genomic_DNA"/>
</dbReference>
<dbReference type="Pfam" id="PF14558">
    <property type="entry name" value="TRP_N"/>
    <property type="match status" value="1"/>
</dbReference>
<accession>F2RU25</accession>
<evidence type="ECO:0000256" key="3">
    <source>
        <dbReference type="ARBA" id="ARBA00022692"/>
    </source>
</evidence>
<dbReference type="Pfam" id="PF06011">
    <property type="entry name" value="TRP"/>
    <property type="match status" value="1"/>
</dbReference>
<evidence type="ECO:0000256" key="5">
    <source>
        <dbReference type="ARBA" id="ARBA00022989"/>
    </source>
</evidence>
<dbReference type="Proteomes" id="UP000009172">
    <property type="component" value="Unassembled WGS sequence"/>
</dbReference>
<name>F2RU25_TRIT1</name>
<keyword evidence="4 9" id="KW-0732">Signal</keyword>
<evidence type="ECO:0000259" key="10">
    <source>
        <dbReference type="SMART" id="SM01320"/>
    </source>
</evidence>
<keyword evidence="3 8" id="KW-0812">Transmembrane</keyword>
<feature type="region of interest" description="Disordered" evidence="7">
    <location>
        <begin position="530"/>
        <end position="662"/>
    </location>
</feature>
<comment type="subcellular location">
    <subcellularLocation>
        <location evidence="1">Membrane</location>
        <topology evidence="1">Multi-pass membrane protein</topology>
    </subcellularLocation>
</comment>
<evidence type="ECO:0000256" key="7">
    <source>
        <dbReference type="SAM" id="MobiDB-lite"/>
    </source>
</evidence>
<feature type="compositionally biased region" description="Polar residues" evidence="7">
    <location>
        <begin position="610"/>
        <end position="619"/>
    </location>
</feature>
<dbReference type="InterPro" id="IPR040241">
    <property type="entry name" value="TRP_Flc/Pkd2-like"/>
</dbReference>
<dbReference type="OrthoDB" id="5212126at2759"/>
<feature type="domain" description="ML-like" evidence="10">
    <location>
        <begin position="24"/>
        <end position="171"/>
    </location>
</feature>